<dbReference type="Pfam" id="PF00691">
    <property type="entry name" value="OmpA"/>
    <property type="match status" value="1"/>
</dbReference>
<protein>
    <submittedName>
        <fullName evidence="7">OmpA family protein</fullName>
    </submittedName>
</protein>
<keyword evidence="3" id="KW-0998">Cell outer membrane</keyword>
<accession>A0A3A6QC84</accession>
<dbReference type="InterPro" id="IPR036737">
    <property type="entry name" value="OmpA-like_sf"/>
</dbReference>
<comment type="caution">
    <text evidence="7">The sequence shown here is derived from an EMBL/GenBank/DDBJ whole genome shotgun (WGS) entry which is preliminary data.</text>
</comment>
<evidence type="ECO:0000256" key="2">
    <source>
        <dbReference type="ARBA" id="ARBA00023136"/>
    </source>
</evidence>
<evidence type="ECO:0000256" key="1">
    <source>
        <dbReference type="ARBA" id="ARBA00004442"/>
    </source>
</evidence>
<dbReference type="InterPro" id="IPR028974">
    <property type="entry name" value="TSP_type-3_rpt"/>
</dbReference>
<evidence type="ECO:0000256" key="3">
    <source>
        <dbReference type="ARBA" id="ARBA00023237"/>
    </source>
</evidence>
<keyword evidence="5" id="KW-0732">Signal</keyword>
<sequence>MKLPLPYTPLLLAVLCFQSWADENQDEYEYIATPKANQVADLTDDDRDGVINARDLCPGTPLGSQLDNDGCGELVVNKEEGQLHILFENDSSQISSVFASQIESMAAFLNKYPAASIEIQGYASSVGSPEYNLALSKRRALAVEDKLLSYGINKNRVRIVGYGENRLEANGSDEISHALNRRVTATVVGLSKQVVEEWNIFSVIEK</sequence>
<dbReference type="PROSITE" id="PS51123">
    <property type="entry name" value="OMPA_2"/>
    <property type="match status" value="1"/>
</dbReference>
<dbReference type="Proteomes" id="UP000273252">
    <property type="component" value="Unassembled WGS sequence"/>
</dbReference>
<proteinExistence type="predicted"/>
<keyword evidence="8" id="KW-1185">Reference proteome</keyword>
<evidence type="ECO:0000259" key="6">
    <source>
        <dbReference type="PROSITE" id="PS51123"/>
    </source>
</evidence>
<dbReference type="Gene3D" id="4.10.1080.10">
    <property type="entry name" value="TSP type-3 repeat"/>
    <property type="match status" value="1"/>
</dbReference>
<evidence type="ECO:0000313" key="8">
    <source>
        <dbReference type="Proteomes" id="UP000273252"/>
    </source>
</evidence>
<dbReference type="InterPro" id="IPR050330">
    <property type="entry name" value="Bact_OuterMem_StrucFunc"/>
</dbReference>
<dbReference type="GO" id="GO:0005509">
    <property type="term" value="F:calcium ion binding"/>
    <property type="evidence" value="ECO:0007669"/>
    <property type="project" value="InterPro"/>
</dbReference>
<feature type="domain" description="OmpA-like" evidence="6">
    <location>
        <begin position="80"/>
        <end position="191"/>
    </location>
</feature>
<evidence type="ECO:0000256" key="5">
    <source>
        <dbReference type="SAM" id="SignalP"/>
    </source>
</evidence>
<dbReference type="CDD" id="cd07185">
    <property type="entry name" value="OmpA_C-like"/>
    <property type="match status" value="1"/>
</dbReference>
<feature type="chain" id="PRO_5017453477" evidence="5">
    <location>
        <begin position="22"/>
        <end position="206"/>
    </location>
</feature>
<comment type="subcellular location">
    <subcellularLocation>
        <location evidence="1">Cell outer membrane</location>
    </subcellularLocation>
</comment>
<dbReference type="AlphaFoldDB" id="A0A3A6QC84"/>
<dbReference type="Gene3D" id="3.30.1330.60">
    <property type="entry name" value="OmpA-like domain"/>
    <property type="match status" value="1"/>
</dbReference>
<dbReference type="RefSeq" id="WP_120035501.1">
    <property type="nucleotide sequence ID" value="NZ_QVMU01000041.1"/>
</dbReference>
<dbReference type="SUPFAM" id="SSF103088">
    <property type="entry name" value="OmpA-like"/>
    <property type="match status" value="1"/>
</dbReference>
<dbReference type="PANTHER" id="PTHR30329">
    <property type="entry name" value="STATOR ELEMENT OF FLAGELLAR MOTOR COMPLEX"/>
    <property type="match status" value="1"/>
</dbReference>
<gene>
    <name evidence="7" type="ORF">DZ860_22735</name>
</gene>
<evidence type="ECO:0000256" key="4">
    <source>
        <dbReference type="PROSITE-ProRule" id="PRU00473"/>
    </source>
</evidence>
<dbReference type="PRINTS" id="PR01021">
    <property type="entry name" value="OMPADOMAIN"/>
</dbReference>
<evidence type="ECO:0000313" key="7">
    <source>
        <dbReference type="EMBL" id="RJX65047.1"/>
    </source>
</evidence>
<dbReference type="InterPro" id="IPR006665">
    <property type="entry name" value="OmpA-like"/>
</dbReference>
<reference evidence="7 8" key="1">
    <citation type="submission" date="2018-08" db="EMBL/GenBank/DDBJ databases">
        <title>Vibrio isolated from the Eastern China Marginal Seas.</title>
        <authorList>
            <person name="Li Y."/>
        </authorList>
    </citation>
    <scope>NUCLEOTIDE SEQUENCE [LARGE SCALE GENOMIC DNA]</scope>
    <source>
        <strain evidence="7 8">BEI233</strain>
    </source>
</reference>
<name>A0A3A6QC84_9VIBR</name>
<dbReference type="PANTHER" id="PTHR30329:SF21">
    <property type="entry name" value="LIPOPROTEIN YIAD-RELATED"/>
    <property type="match status" value="1"/>
</dbReference>
<keyword evidence="2 4" id="KW-0472">Membrane</keyword>
<dbReference type="InterPro" id="IPR006664">
    <property type="entry name" value="OMP_bac"/>
</dbReference>
<feature type="signal peptide" evidence="5">
    <location>
        <begin position="1"/>
        <end position="21"/>
    </location>
</feature>
<dbReference type="OrthoDB" id="9805832at2"/>
<organism evidence="7 8">
    <name type="scientific">Vibrio sinensis</name>
    <dbReference type="NCBI Taxonomy" id="2302434"/>
    <lineage>
        <taxon>Bacteria</taxon>
        <taxon>Pseudomonadati</taxon>
        <taxon>Pseudomonadota</taxon>
        <taxon>Gammaproteobacteria</taxon>
        <taxon>Vibrionales</taxon>
        <taxon>Vibrionaceae</taxon>
        <taxon>Vibrio</taxon>
    </lineage>
</organism>
<dbReference type="EMBL" id="QVMU01000041">
    <property type="protein sequence ID" value="RJX65047.1"/>
    <property type="molecule type" value="Genomic_DNA"/>
</dbReference>
<dbReference type="SUPFAM" id="SSF103647">
    <property type="entry name" value="TSP type-3 repeat"/>
    <property type="match status" value="1"/>
</dbReference>
<dbReference type="GO" id="GO:0009279">
    <property type="term" value="C:cell outer membrane"/>
    <property type="evidence" value="ECO:0007669"/>
    <property type="project" value="UniProtKB-SubCell"/>
</dbReference>